<dbReference type="AlphaFoldDB" id="A0A562T3A4"/>
<keyword evidence="2" id="KW-1185">Reference proteome</keyword>
<dbReference type="EMBL" id="VLLG01000003">
    <property type="protein sequence ID" value="TWI87764.1"/>
    <property type="molecule type" value="Genomic_DNA"/>
</dbReference>
<evidence type="ECO:0000313" key="2">
    <source>
        <dbReference type="Proteomes" id="UP000316778"/>
    </source>
</evidence>
<accession>A0A562T3A4</accession>
<dbReference type="RefSeq" id="WP_145712167.1">
    <property type="nucleotide sequence ID" value="NZ_BAAAFY010000001.1"/>
</dbReference>
<dbReference type="OrthoDB" id="1275259at2"/>
<sequence>MRSSTIPGFREIFPSEEANYTDLVRGLGSDTIINLCAALNSELTCPEPWKETQTRLNYIVIRRFTDAQRSHILRAFDLYKEKAGSGFQGAIFFRRYLVFMMLRELNNYRIVETRDQPHHEFAFFRAYLKIIDEVNDGDHGDIDFRSLDKTDPSWTLRLCWLPILRQFDLNEKGNMIFEMLKAACFLDFAAKNFREPLRDYLLSFGLSSPGQLMDSYNAIYKATELYDPNAMLRKYTLITVDSATNVLHLDAQRISPQTKEKLRFSDLKKRPVFFSSQRQKYLVLDNYLAQRKVFRGPYFELFHQTSLKPQDKALQNEAYIRYSQQVADVLEKRCLKPILTLLAQEQCDVLHFDDGSESVPDGYLRVGRKIFLFEYKAYFFPEKLAQKPNFDDLKTYFDRGFIANEKGKEKGIHQLRKQIALLYKSGFTFDPDAKTLLDNGGLTIYPVITYNDFYFGLNGLNTYLNDAFVRSLPKSSTDKLKITPLVLMNLESLLDMVLTGQGPDHTEQHILQYLTMTSQAQERLRFTGNSDDFLLAYAGFDELYNWQFALRPGDLEKAQEVLDQLITLAGISFDDLERPLQ</sequence>
<comment type="caution">
    <text evidence="1">The sequence shown here is derived from an EMBL/GenBank/DDBJ whole genome shotgun (WGS) entry which is preliminary data.</text>
</comment>
<gene>
    <name evidence="1" type="ORF">LX66_1835</name>
</gene>
<reference evidence="1 2" key="1">
    <citation type="journal article" date="2013" name="Stand. Genomic Sci.">
        <title>Genomic Encyclopedia of Type Strains, Phase I: The one thousand microbial genomes (KMG-I) project.</title>
        <authorList>
            <person name="Kyrpides N.C."/>
            <person name="Woyke T."/>
            <person name="Eisen J.A."/>
            <person name="Garrity G."/>
            <person name="Lilburn T.G."/>
            <person name="Beck B.J."/>
            <person name="Whitman W.B."/>
            <person name="Hugenholtz P."/>
            <person name="Klenk H.P."/>
        </authorList>
    </citation>
    <scope>NUCLEOTIDE SEQUENCE [LARGE SCALE GENOMIC DNA]</scope>
    <source>
        <strain evidence="1 2">DSM 13484</strain>
    </source>
</reference>
<organism evidence="1 2">
    <name type="scientific">Chitinophaga japonensis</name>
    <name type="common">Flexibacter japonensis</name>
    <dbReference type="NCBI Taxonomy" id="104662"/>
    <lineage>
        <taxon>Bacteria</taxon>
        <taxon>Pseudomonadati</taxon>
        <taxon>Bacteroidota</taxon>
        <taxon>Chitinophagia</taxon>
        <taxon>Chitinophagales</taxon>
        <taxon>Chitinophagaceae</taxon>
        <taxon>Chitinophaga</taxon>
    </lineage>
</organism>
<protein>
    <submittedName>
        <fullName evidence="1">Uncharacterized protein</fullName>
    </submittedName>
</protein>
<evidence type="ECO:0000313" key="1">
    <source>
        <dbReference type="EMBL" id="TWI87764.1"/>
    </source>
</evidence>
<proteinExistence type="predicted"/>
<name>A0A562T3A4_CHIJA</name>
<dbReference type="Proteomes" id="UP000316778">
    <property type="component" value="Unassembled WGS sequence"/>
</dbReference>